<dbReference type="EMBL" id="CAJVQA010055224">
    <property type="protein sequence ID" value="CAG8825049.1"/>
    <property type="molecule type" value="Genomic_DNA"/>
</dbReference>
<dbReference type="Proteomes" id="UP000789759">
    <property type="component" value="Unassembled WGS sequence"/>
</dbReference>
<feature type="non-terminal residue" evidence="1">
    <location>
        <position position="42"/>
    </location>
</feature>
<sequence>LAHGSNERIIKKQFLDADKQLIEADKMDKKLPNIIQKNSDQN</sequence>
<gene>
    <name evidence="1" type="ORF">CPELLU_LOCUS20059</name>
</gene>
<evidence type="ECO:0000313" key="1">
    <source>
        <dbReference type="EMBL" id="CAG8825049.1"/>
    </source>
</evidence>
<accession>A0A9N9KF25</accession>
<keyword evidence="2" id="KW-1185">Reference proteome</keyword>
<proteinExistence type="predicted"/>
<dbReference type="AlphaFoldDB" id="A0A9N9KF25"/>
<feature type="non-terminal residue" evidence="1">
    <location>
        <position position="1"/>
    </location>
</feature>
<reference evidence="1" key="1">
    <citation type="submission" date="2021-06" db="EMBL/GenBank/DDBJ databases">
        <authorList>
            <person name="Kallberg Y."/>
            <person name="Tangrot J."/>
            <person name="Rosling A."/>
        </authorList>
    </citation>
    <scope>NUCLEOTIDE SEQUENCE</scope>
    <source>
        <strain evidence="1">FL966</strain>
    </source>
</reference>
<comment type="caution">
    <text evidence="1">The sequence shown here is derived from an EMBL/GenBank/DDBJ whole genome shotgun (WGS) entry which is preliminary data.</text>
</comment>
<organism evidence="1 2">
    <name type="scientific">Cetraspora pellucida</name>
    <dbReference type="NCBI Taxonomy" id="1433469"/>
    <lineage>
        <taxon>Eukaryota</taxon>
        <taxon>Fungi</taxon>
        <taxon>Fungi incertae sedis</taxon>
        <taxon>Mucoromycota</taxon>
        <taxon>Glomeromycotina</taxon>
        <taxon>Glomeromycetes</taxon>
        <taxon>Diversisporales</taxon>
        <taxon>Gigasporaceae</taxon>
        <taxon>Cetraspora</taxon>
    </lineage>
</organism>
<evidence type="ECO:0000313" key="2">
    <source>
        <dbReference type="Proteomes" id="UP000789759"/>
    </source>
</evidence>
<protein>
    <submittedName>
        <fullName evidence="1">8218_t:CDS:1</fullName>
    </submittedName>
</protein>
<name>A0A9N9KF25_9GLOM</name>